<evidence type="ECO:0000313" key="2">
    <source>
        <dbReference type="EMBL" id="MXQ72970.1"/>
    </source>
</evidence>
<proteinExistence type="predicted"/>
<reference evidence="2 3" key="1">
    <citation type="submission" date="2019-12" db="EMBL/GenBank/DDBJ databases">
        <authorList>
            <person name="Yang R."/>
        </authorList>
    </citation>
    <scope>NUCLEOTIDE SEQUENCE [LARGE SCALE GENOMIC DNA]</scope>
    <source>
        <strain evidence="2 3">DONG20-135</strain>
    </source>
</reference>
<name>A0A6N8U4U6_9FIRM</name>
<evidence type="ECO:0000256" key="1">
    <source>
        <dbReference type="SAM" id="Phobius"/>
    </source>
</evidence>
<dbReference type="RefSeq" id="WP_160624403.1">
    <property type="nucleotide sequence ID" value="NZ_WUUQ01000001.1"/>
</dbReference>
<keyword evidence="1" id="KW-0472">Membrane</keyword>
<keyword evidence="1" id="KW-1133">Transmembrane helix</keyword>
<protein>
    <submittedName>
        <fullName evidence="2">Uncharacterized protein</fullName>
    </submittedName>
</protein>
<comment type="caution">
    <text evidence="2">The sequence shown here is derived from an EMBL/GenBank/DDBJ whole genome shotgun (WGS) entry which is preliminary data.</text>
</comment>
<dbReference type="Proteomes" id="UP000434036">
    <property type="component" value="Unassembled WGS sequence"/>
</dbReference>
<gene>
    <name evidence="2" type="ORF">GSF08_03335</name>
</gene>
<keyword evidence="3" id="KW-1185">Reference proteome</keyword>
<accession>A0A6N8U4U6</accession>
<sequence length="63" mass="7273">MNKLQIICLWFSVLTALNYAFHVLLGFPMLYAWIKEDTWIQYLYALAVGISAFVNITLLSKSD</sequence>
<dbReference type="AlphaFoldDB" id="A0A6N8U4U6"/>
<organism evidence="2 3">
    <name type="scientific">Copranaerobaculum intestinale</name>
    <dbReference type="NCBI Taxonomy" id="2692629"/>
    <lineage>
        <taxon>Bacteria</taxon>
        <taxon>Bacillati</taxon>
        <taxon>Bacillota</taxon>
        <taxon>Erysipelotrichia</taxon>
        <taxon>Erysipelotrichales</taxon>
        <taxon>Erysipelotrichaceae</taxon>
        <taxon>Copranaerobaculum</taxon>
    </lineage>
</organism>
<evidence type="ECO:0000313" key="3">
    <source>
        <dbReference type="Proteomes" id="UP000434036"/>
    </source>
</evidence>
<feature type="transmembrane region" description="Helical" evidence="1">
    <location>
        <begin position="39"/>
        <end position="59"/>
    </location>
</feature>
<feature type="transmembrane region" description="Helical" evidence="1">
    <location>
        <begin position="7"/>
        <end position="33"/>
    </location>
</feature>
<reference evidence="2 3" key="2">
    <citation type="submission" date="2020-01" db="EMBL/GenBank/DDBJ databases">
        <title>Clostridiaceae sp. nov. isolated from the gut of human by culturomics.</title>
        <authorList>
            <person name="Chang Y."/>
        </authorList>
    </citation>
    <scope>NUCLEOTIDE SEQUENCE [LARGE SCALE GENOMIC DNA]</scope>
    <source>
        <strain evidence="2 3">DONG20-135</strain>
    </source>
</reference>
<dbReference type="EMBL" id="WUUQ01000001">
    <property type="protein sequence ID" value="MXQ72970.1"/>
    <property type="molecule type" value="Genomic_DNA"/>
</dbReference>
<keyword evidence="1" id="KW-0812">Transmembrane</keyword>